<dbReference type="Pfam" id="PF04149">
    <property type="entry name" value="DUF397"/>
    <property type="match status" value="1"/>
</dbReference>
<dbReference type="OrthoDB" id="4564763at2"/>
<organism evidence="2 3">
    <name type="scientific">Amycolatopsis coloradensis</name>
    <dbReference type="NCBI Taxonomy" id="76021"/>
    <lineage>
        <taxon>Bacteria</taxon>
        <taxon>Bacillati</taxon>
        <taxon>Actinomycetota</taxon>
        <taxon>Actinomycetes</taxon>
        <taxon>Pseudonocardiales</taxon>
        <taxon>Pseudonocardiaceae</taxon>
        <taxon>Amycolatopsis</taxon>
    </lineage>
</organism>
<proteinExistence type="predicted"/>
<evidence type="ECO:0000313" key="2">
    <source>
        <dbReference type="EMBL" id="OLZ51752.1"/>
    </source>
</evidence>
<dbReference type="EMBL" id="MQUQ01000007">
    <property type="protein sequence ID" value="OLZ51752.1"/>
    <property type="molecule type" value="Genomic_DNA"/>
</dbReference>
<dbReference type="AlphaFoldDB" id="A0A1R0KUE9"/>
<feature type="domain" description="DUF397" evidence="1">
    <location>
        <begin position="17"/>
        <end position="72"/>
    </location>
</feature>
<gene>
    <name evidence="2" type="ORF">BS329_15490</name>
</gene>
<dbReference type="STRING" id="76021.BS329_15490"/>
<sequence>MTVERPPVEKLRGGEYIKSSFSPDKGDCVRLSRVEGWIGMQDEKEYDTIPATQRTTLGYTVAEFAAFLKGAKAGEFDHLIL</sequence>
<comment type="caution">
    <text evidence="2">The sequence shown here is derived from an EMBL/GenBank/DDBJ whole genome shotgun (WGS) entry which is preliminary data.</text>
</comment>
<evidence type="ECO:0000313" key="3">
    <source>
        <dbReference type="Proteomes" id="UP000187486"/>
    </source>
</evidence>
<name>A0A1R0KUE9_9PSEU</name>
<accession>A0A1R0KUE9</accession>
<reference evidence="2 3" key="1">
    <citation type="submission" date="2016-01" db="EMBL/GenBank/DDBJ databases">
        <title>Amycolatopsis coloradensis genome sequencing and assembly.</title>
        <authorList>
            <person name="Mayilraj S."/>
        </authorList>
    </citation>
    <scope>NUCLEOTIDE SEQUENCE [LARGE SCALE GENOMIC DNA]</scope>
    <source>
        <strain evidence="2 3">DSM 44225</strain>
    </source>
</reference>
<dbReference type="InterPro" id="IPR007278">
    <property type="entry name" value="DUF397"/>
</dbReference>
<dbReference type="Proteomes" id="UP000187486">
    <property type="component" value="Unassembled WGS sequence"/>
</dbReference>
<protein>
    <recommendedName>
        <fullName evidence="1">DUF397 domain-containing protein</fullName>
    </recommendedName>
</protein>
<dbReference type="RefSeq" id="WP_076161279.1">
    <property type="nucleotide sequence ID" value="NZ_JBEZVB010000177.1"/>
</dbReference>
<keyword evidence="3" id="KW-1185">Reference proteome</keyword>
<evidence type="ECO:0000259" key="1">
    <source>
        <dbReference type="Pfam" id="PF04149"/>
    </source>
</evidence>